<dbReference type="PROSITE" id="PS50206">
    <property type="entry name" value="RHODANESE_3"/>
    <property type="match status" value="3"/>
</dbReference>
<reference evidence="2 3" key="1">
    <citation type="submission" date="2014-07" db="EMBL/GenBank/DDBJ databases">
        <authorList>
            <person name="McCorrison J."/>
            <person name="Sanka R."/>
            <person name="Torralba M."/>
            <person name="Gillis M."/>
            <person name="Haft D.H."/>
            <person name="Methe B."/>
            <person name="Sutton G."/>
            <person name="Nelson K.E."/>
        </authorList>
    </citation>
    <scope>NUCLEOTIDE SEQUENCE [LARGE SCALE GENOMIC DNA]</scope>
    <source>
        <strain evidence="2 3">DNF00040</strain>
    </source>
</reference>
<dbReference type="OrthoDB" id="9789585at2"/>
<dbReference type="Pfam" id="PF00581">
    <property type="entry name" value="Rhodanese"/>
    <property type="match status" value="3"/>
</dbReference>
<accession>A0A095Z9M4</accession>
<dbReference type="AlphaFoldDB" id="A0A095Z9M4"/>
<name>A0A095Z9M4_9BURK</name>
<keyword evidence="3" id="KW-1185">Reference proteome</keyword>
<dbReference type="EMBL" id="JRNI01000013">
    <property type="protein sequence ID" value="KGF31475.1"/>
    <property type="molecule type" value="Genomic_DNA"/>
</dbReference>
<sequence length="546" mass="61439">MKKISASSLKKLLRSGQEIALLDVREHGQYGACHLFFAVSIPYSLLEYRVRELVPNLHTPIVFYTNAQQHQLMQQVSERLKSLAYDNVTVLEGGIEAWQEAGYNTFAGVNLPSKTFGELAELKYRTPHLSAQQLHALMNDPSAKLLILDGRPLAEYQKMNIPGAICCPNGELALRATQMVADESTTIVINCAGRTRSIIGAQSLINFGIKNPVYALENGTQGWYLEDFKLEHGATRQYPEAIDSSLQSALQVKGQALQQRFGLPTITLEDLINLLASEQGTTYVCDIRTQEEFKRAAWPSIVRHTPGGQLIQATDEFIGVRNANLVLIDTDGIRAPVVASWLKQLGWSVYLLPLSEGTKDLSKRLPERPSVELVLRHSTEIAAEALEDFIQQHADLLIADTRNSMDFKKQHLNNAIWLNRSHLLHQHELLQPLFNAPKSQAILLMGDNQAKNRLLAADLAHLGFKHIYLVQIEPKFFANTHHALSQDDALLSEADCIDYLFFLHDRHQYNKAAARQYLKWETDLISKTDEDEKAVFNFSYAKPHSN</sequence>
<feature type="domain" description="Rhodanese" evidence="1">
    <location>
        <begin position="321"/>
        <end position="362"/>
    </location>
</feature>
<feature type="domain" description="Rhodanese" evidence="1">
    <location>
        <begin position="141"/>
        <end position="232"/>
    </location>
</feature>
<dbReference type="eggNOG" id="COG0607">
    <property type="taxonomic scope" value="Bacteria"/>
</dbReference>
<dbReference type="RefSeq" id="WP_036557968.1">
    <property type="nucleotide sequence ID" value="NZ_JRNI01000013.1"/>
</dbReference>
<dbReference type="GO" id="GO:0004792">
    <property type="term" value="F:thiosulfate-cyanide sulfurtransferase activity"/>
    <property type="evidence" value="ECO:0007669"/>
    <property type="project" value="TreeGrafter"/>
</dbReference>
<dbReference type="PANTHER" id="PTHR44086">
    <property type="entry name" value="THIOSULFATE SULFURTRANSFERASE RDL2, MITOCHONDRIAL-RELATED"/>
    <property type="match status" value="1"/>
</dbReference>
<dbReference type="InterPro" id="IPR036873">
    <property type="entry name" value="Rhodanese-like_dom_sf"/>
</dbReference>
<dbReference type="SUPFAM" id="SSF52821">
    <property type="entry name" value="Rhodanese/Cell cycle control phosphatase"/>
    <property type="match status" value="4"/>
</dbReference>
<dbReference type="SMART" id="SM00450">
    <property type="entry name" value="RHOD"/>
    <property type="match status" value="3"/>
</dbReference>
<dbReference type="Gene3D" id="3.40.250.10">
    <property type="entry name" value="Rhodanese-like domain"/>
    <property type="match status" value="4"/>
</dbReference>
<dbReference type="PANTHER" id="PTHR44086:SF10">
    <property type="entry name" value="THIOSULFATE SULFURTRANSFERASE_RHODANESE-LIKE DOMAIN-CONTAINING PROTEIN 3"/>
    <property type="match status" value="1"/>
</dbReference>
<evidence type="ECO:0000313" key="2">
    <source>
        <dbReference type="EMBL" id="KGF31475.1"/>
    </source>
</evidence>
<dbReference type="eggNOG" id="COG2897">
    <property type="taxonomic scope" value="Bacteria"/>
</dbReference>
<evidence type="ECO:0000313" key="3">
    <source>
        <dbReference type="Proteomes" id="UP000029629"/>
    </source>
</evidence>
<protein>
    <recommendedName>
        <fullName evidence="1">Rhodanese domain-containing protein</fullName>
    </recommendedName>
</protein>
<proteinExistence type="predicted"/>
<dbReference type="InterPro" id="IPR001763">
    <property type="entry name" value="Rhodanese-like_dom"/>
</dbReference>
<evidence type="ECO:0000259" key="1">
    <source>
        <dbReference type="PROSITE" id="PS50206"/>
    </source>
</evidence>
<dbReference type="Proteomes" id="UP000029629">
    <property type="component" value="Unassembled WGS sequence"/>
</dbReference>
<gene>
    <name evidence="2" type="ORF">HMPREF2130_02975</name>
</gene>
<organism evidence="2 3">
    <name type="scientific">Oligella urethralis DNF00040</name>
    <dbReference type="NCBI Taxonomy" id="1401065"/>
    <lineage>
        <taxon>Bacteria</taxon>
        <taxon>Pseudomonadati</taxon>
        <taxon>Pseudomonadota</taxon>
        <taxon>Betaproteobacteria</taxon>
        <taxon>Burkholderiales</taxon>
        <taxon>Alcaligenaceae</taxon>
        <taxon>Oligella</taxon>
    </lineage>
</organism>
<feature type="domain" description="Rhodanese" evidence="1">
    <location>
        <begin position="15"/>
        <end position="107"/>
    </location>
</feature>
<comment type="caution">
    <text evidence="2">The sequence shown here is derived from an EMBL/GenBank/DDBJ whole genome shotgun (WGS) entry which is preliminary data.</text>
</comment>